<evidence type="ECO:0000313" key="1">
    <source>
        <dbReference type="EMBL" id="KAJ8004370.1"/>
    </source>
</evidence>
<gene>
    <name evidence="1" type="ORF">DPEC_G00158490</name>
</gene>
<protein>
    <submittedName>
        <fullName evidence="1">Uncharacterized protein</fullName>
    </submittedName>
</protein>
<comment type="caution">
    <text evidence="1">The sequence shown here is derived from an EMBL/GenBank/DDBJ whole genome shotgun (WGS) entry which is preliminary data.</text>
</comment>
<accession>A0ACC2GLN2</accession>
<reference evidence="1" key="1">
    <citation type="submission" date="2021-05" db="EMBL/GenBank/DDBJ databases">
        <authorList>
            <person name="Pan Q."/>
            <person name="Jouanno E."/>
            <person name="Zahm M."/>
            <person name="Klopp C."/>
            <person name="Cabau C."/>
            <person name="Louis A."/>
            <person name="Berthelot C."/>
            <person name="Parey E."/>
            <person name="Roest Crollius H."/>
            <person name="Montfort J."/>
            <person name="Robinson-Rechavi M."/>
            <person name="Bouchez O."/>
            <person name="Lampietro C."/>
            <person name="Lopez Roques C."/>
            <person name="Donnadieu C."/>
            <person name="Postlethwait J."/>
            <person name="Bobe J."/>
            <person name="Dillon D."/>
            <person name="Chandos A."/>
            <person name="von Hippel F."/>
            <person name="Guiguen Y."/>
        </authorList>
    </citation>
    <scope>NUCLEOTIDE SEQUENCE</scope>
    <source>
        <strain evidence="1">YG-Jan2019</strain>
    </source>
</reference>
<sequence>MIETVLEQQKAVAQVLSNDKNNRHLVPTWQDIDVLESINKALSPLQNFTDAISGETYVSVSSVKPVLHLLNTQILIRDEEDTTLTHSIKLKVLQYLNKKWDQSTEDLLDMASFMDPRFKTRCVSEQSISILKARVQSEMNEIA</sequence>
<proteinExistence type="predicted"/>
<organism evidence="1 2">
    <name type="scientific">Dallia pectoralis</name>
    <name type="common">Alaska blackfish</name>
    <dbReference type="NCBI Taxonomy" id="75939"/>
    <lineage>
        <taxon>Eukaryota</taxon>
        <taxon>Metazoa</taxon>
        <taxon>Chordata</taxon>
        <taxon>Craniata</taxon>
        <taxon>Vertebrata</taxon>
        <taxon>Euteleostomi</taxon>
        <taxon>Actinopterygii</taxon>
        <taxon>Neopterygii</taxon>
        <taxon>Teleostei</taxon>
        <taxon>Protacanthopterygii</taxon>
        <taxon>Esociformes</taxon>
        <taxon>Umbridae</taxon>
        <taxon>Dallia</taxon>
    </lineage>
</organism>
<keyword evidence="2" id="KW-1185">Reference proteome</keyword>
<dbReference type="EMBL" id="CM055739">
    <property type="protein sequence ID" value="KAJ8004370.1"/>
    <property type="molecule type" value="Genomic_DNA"/>
</dbReference>
<name>A0ACC2GLN2_DALPE</name>
<evidence type="ECO:0000313" key="2">
    <source>
        <dbReference type="Proteomes" id="UP001157502"/>
    </source>
</evidence>
<dbReference type="Proteomes" id="UP001157502">
    <property type="component" value="Chromosome 12"/>
</dbReference>